<dbReference type="OrthoDB" id="2964362at2"/>
<evidence type="ECO:0000313" key="2">
    <source>
        <dbReference type="EMBL" id="KAB2338728.1"/>
    </source>
</evidence>
<keyword evidence="1" id="KW-0812">Transmembrane</keyword>
<comment type="caution">
    <text evidence="2">The sequence shown here is derived from an EMBL/GenBank/DDBJ whole genome shotgun (WGS) entry which is preliminary data.</text>
</comment>
<protein>
    <recommendedName>
        <fullName evidence="4">Type II secretion system protein</fullName>
    </recommendedName>
</protein>
<feature type="transmembrane region" description="Helical" evidence="1">
    <location>
        <begin position="9"/>
        <end position="30"/>
    </location>
</feature>
<keyword evidence="1" id="KW-0472">Membrane</keyword>
<evidence type="ECO:0000256" key="1">
    <source>
        <dbReference type="SAM" id="Phobius"/>
    </source>
</evidence>
<dbReference type="Proteomes" id="UP000481030">
    <property type="component" value="Unassembled WGS sequence"/>
</dbReference>
<organism evidence="2 3">
    <name type="scientific">Cytobacillus depressus</name>
    <dbReference type="NCBI Taxonomy" id="1602942"/>
    <lineage>
        <taxon>Bacteria</taxon>
        <taxon>Bacillati</taxon>
        <taxon>Bacillota</taxon>
        <taxon>Bacilli</taxon>
        <taxon>Bacillales</taxon>
        <taxon>Bacillaceae</taxon>
        <taxon>Cytobacillus</taxon>
    </lineage>
</organism>
<dbReference type="RefSeq" id="WP_151533468.1">
    <property type="nucleotide sequence ID" value="NZ_WBOS01000001.1"/>
</dbReference>
<gene>
    <name evidence="2" type="ORF">F7731_04045</name>
</gene>
<name>A0A6L3VAP1_9BACI</name>
<evidence type="ECO:0008006" key="4">
    <source>
        <dbReference type="Google" id="ProtNLM"/>
    </source>
</evidence>
<accession>A0A6L3VAP1</accession>
<evidence type="ECO:0000313" key="3">
    <source>
        <dbReference type="Proteomes" id="UP000481030"/>
    </source>
</evidence>
<sequence length="315" mass="35334">MNIYNEKGYALVTVLLTITIFMVITLTFVAQSTTSAKQNIVLEEKSISTARAEMGITYIEQGVRNIYIEQVNEVKKQHEKDNPKKTFDKYADIIIVNVYNKINYLNGEVNTNKNLLFKIESFNLAKNSDEISLAFTSDGHKNTPITATIKINYGLLLNDFTNNIGGQFTNIPVPPTPNNSIIEENNKHLSEYINKNVIFRYKHGVKVSNGKPLKIENGSAHFTTGLSFSGNPSSLYISGNAFFDQKIEFNGNYEKDNSFSICIKGGTYLWNNSTKKYEVYYISKNSCSNPGNNGNNPPVQQVDPISMSVSYYGKS</sequence>
<dbReference type="AlphaFoldDB" id="A0A6L3VAP1"/>
<proteinExistence type="predicted"/>
<dbReference type="EMBL" id="WBOS01000001">
    <property type="protein sequence ID" value="KAB2338728.1"/>
    <property type="molecule type" value="Genomic_DNA"/>
</dbReference>
<reference evidence="2 3" key="1">
    <citation type="journal article" date="2016" name="Antonie Van Leeuwenhoek">
        <title>Bacillus depressus sp. nov., isolated from soil of a sunflower field.</title>
        <authorList>
            <person name="Wei X."/>
            <person name="Xin D."/>
            <person name="Xin Y."/>
            <person name="Zhang H."/>
            <person name="Wang T."/>
            <person name="Zhang J."/>
        </authorList>
    </citation>
    <scope>NUCLEOTIDE SEQUENCE [LARGE SCALE GENOMIC DNA]</scope>
    <source>
        <strain evidence="2 3">BZ1</strain>
    </source>
</reference>
<keyword evidence="3" id="KW-1185">Reference proteome</keyword>
<keyword evidence="1" id="KW-1133">Transmembrane helix</keyword>